<sequence>MTDERKRQAPISYRPPEELREEFRARVEKSGLSVNAFITASIFGAPAPRQARRPAVEHREVARLLAETARLHDRLQAMAGGHDPALLDEAVRDLREIRAACLVALGRSP</sequence>
<keyword evidence="2" id="KW-1185">Reference proteome</keyword>
<evidence type="ECO:0000313" key="1">
    <source>
        <dbReference type="EMBL" id="CAH2407914.1"/>
    </source>
</evidence>
<dbReference type="RefSeq" id="WP_254021415.1">
    <property type="nucleotide sequence ID" value="NZ_CAKXZT010000160.1"/>
</dbReference>
<comment type="caution">
    <text evidence="1">The sequence shown here is derived from an EMBL/GenBank/DDBJ whole genome shotgun (WGS) entry which is preliminary data.</text>
</comment>
<reference evidence="1 2" key="1">
    <citation type="submission" date="2022-03" db="EMBL/GenBank/DDBJ databases">
        <authorList>
            <person name="Brunel B."/>
        </authorList>
    </citation>
    <scope>NUCLEOTIDE SEQUENCE [LARGE SCALE GENOMIC DNA]</scope>
    <source>
        <strain evidence="1">STM5069sample</strain>
    </source>
</reference>
<dbReference type="EMBL" id="CAKXZT010000160">
    <property type="protein sequence ID" value="CAH2407914.1"/>
    <property type="molecule type" value="Genomic_DNA"/>
</dbReference>
<evidence type="ECO:0000313" key="2">
    <source>
        <dbReference type="Proteomes" id="UP001153050"/>
    </source>
</evidence>
<name>A0ABM9EF85_9HYPH</name>
<organism evidence="1 2">
    <name type="scientific">Mesorhizobium escarrei</name>
    <dbReference type="NCBI Taxonomy" id="666018"/>
    <lineage>
        <taxon>Bacteria</taxon>
        <taxon>Pseudomonadati</taxon>
        <taxon>Pseudomonadota</taxon>
        <taxon>Alphaproteobacteria</taxon>
        <taxon>Hyphomicrobiales</taxon>
        <taxon>Phyllobacteriaceae</taxon>
        <taxon>Mesorhizobium</taxon>
    </lineage>
</organism>
<gene>
    <name evidence="1" type="ORF">MES5069_620141</name>
</gene>
<dbReference type="Proteomes" id="UP001153050">
    <property type="component" value="Unassembled WGS sequence"/>
</dbReference>
<protein>
    <submittedName>
        <fullName evidence="1">Uncharacterized protein</fullName>
    </submittedName>
</protein>
<accession>A0ABM9EF85</accession>
<proteinExistence type="predicted"/>